<evidence type="ECO:0000256" key="3">
    <source>
        <dbReference type="ARBA" id="ARBA00022679"/>
    </source>
</evidence>
<dbReference type="Pfam" id="PF04488">
    <property type="entry name" value="Gly_transf_sug"/>
    <property type="match status" value="1"/>
</dbReference>
<reference evidence="9" key="2">
    <citation type="submission" date="2020-04" db="EMBL/GenBank/DDBJ databases">
        <authorList>
            <consortium name="NCBI Genome Project"/>
        </authorList>
    </citation>
    <scope>NUCLEOTIDE SEQUENCE</scope>
    <source>
        <strain evidence="9">CBS 342.82</strain>
    </source>
</reference>
<dbReference type="GO" id="GO:0016020">
    <property type="term" value="C:membrane"/>
    <property type="evidence" value="ECO:0007669"/>
    <property type="project" value="UniProtKB-SubCell"/>
</dbReference>
<comment type="similarity">
    <text evidence="2">Belongs to the glycosyltransferase 32 family.</text>
</comment>
<reference evidence="9" key="3">
    <citation type="submission" date="2025-08" db="UniProtKB">
        <authorList>
            <consortium name="RefSeq"/>
        </authorList>
    </citation>
    <scope>IDENTIFICATION</scope>
    <source>
        <strain evidence="9">CBS 342.82</strain>
    </source>
</reference>
<evidence type="ECO:0000256" key="2">
    <source>
        <dbReference type="ARBA" id="ARBA00009003"/>
    </source>
</evidence>
<feature type="transmembrane region" description="Helical" evidence="7">
    <location>
        <begin position="201"/>
        <end position="223"/>
    </location>
</feature>
<keyword evidence="4 7" id="KW-0812">Transmembrane</keyword>
<keyword evidence="3" id="KW-0808">Transferase</keyword>
<evidence type="ECO:0000256" key="4">
    <source>
        <dbReference type="ARBA" id="ARBA00022692"/>
    </source>
</evidence>
<evidence type="ECO:0000313" key="9">
    <source>
        <dbReference type="RefSeq" id="XP_033460212.1"/>
    </source>
</evidence>
<accession>A0A6J3M550</accession>
<dbReference type="RefSeq" id="XP_033460212.1">
    <property type="nucleotide sequence ID" value="XM_033601347.1"/>
</dbReference>
<dbReference type="InterPro" id="IPR007577">
    <property type="entry name" value="GlycoTrfase_DXD_sugar-bd_CS"/>
</dbReference>
<evidence type="ECO:0000256" key="1">
    <source>
        <dbReference type="ARBA" id="ARBA00004370"/>
    </source>
</evidence>
<evidence type="ECO:0000256" key="6">
    <source>
        <dbReference type="ARBA" id="ARBA00023136"/>
    </source>
</evidence>
<evidence type="ECO:0000256" key="7">
    <source>
        <dbReference type="SAM" id="Phobius"/>
    </source>
</evidence>
<gene>
    <name evidence="9" type="ORF">K489DRAFT_318781</name>
</gene>
<evidence type="ECO:0000313" key="8">
    <source>
        <dbReference type="Proteomes" id="UP000504637"/>
    </source>
</evidence>
<sequence>MRRPLLIFLICTVAVLLFLVYQVSTLLELLVVDGHTDAISPDELPPVGSEKQSSSSAQLIPKIIHQTYKDVKIPEVWKTAQASCLRLHQEPEWEYKLWTDKSALQFIEDKYPQHLSTFKSYPYGIQRADAIRYFVLEYYGGIYIDLDDGCARPLDPLLKYPAFARKTQPTGISNDVLGAVPHHPYFQRVIAELPRYHRSWILPYITIMSSTGPLFLSIIWRLYCDDGFNVGDGAEGGRIRILWGPEYSKNSWSFFSHHKGDSWHSYDVRFMFWMLHHWKLVTLFGFVLGFSLLLVAWKTYRNFIRPRPALAKRPLGKHSRASSWLSLGSGTEHGLPTRRDD</sequence>
<dbReference type="InterPro" id="IPR051706">
    <property type="entry name" value="Glycosyltransferase_domain"/>
</dbReference>
<dbReference type="AlphaFoldDB" id="A0A6J3M550"/>
<keyword evidence="6 7" id="KW-0472">Membrane</keyword>
<feature type="transmembrane region" description="Helical" evidence="7">
    <location>
        <begin position="6"/>
        <end position="31"/>
    </location>
</feature>
<dbReference type="GeneID" id="54359147"/>
<dbReference type="Gene3D" id="3.90.550.20">
    <property type="match status" value="1"/>
</dbReference>
<dbReference type="GO" id="GO:0000030">
    <property type="term" value="F:mannosyltransferase activity"/>
    <property type="evidence" value="ECO:0007669"/>
    <property type="project" value="TreeGrafter"/>
</dbReference>
<keyword evidence="5 7" id="KW-1133">Transmembrane helix</keyword>
<organism evidence="9">
    <name type="scientific">Dissoconium aciculare CBS 342.82</name>
    <dbReference type="NCBI Taxonomy" id="1314786"/>
    <lineage>
        <taxon>Eukaryota</taxon>
        <taxon>Fungi</taxon>
        <taxon>Dikarya</taxon>
        <taxon>Ascomycota</taxon>
        <taxon>Pezizomycotina</taxon>
        <taxon>Dothideomycetes</taxon>
        <taxon>Dothideomycetidae</taxon>
        <taxon>Mycosphaerellales</taxon>
        <taxon>Dissoconiaceae</taxon>
        <taxon>Dissoconium</taxon>
    </lineage>
</organism>
<dbReference type="SUPFAM" id="SSF53448">
    <property type="entry name" value="Nucleotide-diphospho-sugar transferases"/>
    <property type="match status" value="1"/>
</dbReference>
<protein>
    <submittedName>
        <fullName evidence="9">Glycosyltransferase family 32 protein</fullName>
    </submittedName>
</protein>
<feature type="transmembrane region" description="Helical" evidence="7">
    <location>
        <begin position="278"/>
        <end position="297"/>
    </location>
</feature>
<dbReference type="Proteomes" id="UP000504637">
    <property type="component" value="Unplaced"/>
</dbReference>
<dbReference type="InterPro" id="IPR029044">
    <property type="entry name" value="Nucleotide-diphossugar_trans"/>
</dbReference>
<evidence type="ECO:0000256" key="5">
    <source>
        <dbReference type="ARBA" id="ARBA00022989"/>
    </source>
</evidence>
<dbReference type="GO" id="GO:0051999">
    <property type="term" value="P:mannosyl-inositol phosphorylceramide biosynthetic process"/>
    <property type="evidence" value="ECO:0007669"/>
    <property type="project" value="TreeGrafter"/>
</dbReference>
<dbReference type="OrthoDB" id="3647at2759"/>
<dbReference type="PANTHER" id="PTHR32385:SF20">
    <property type="entry name" value="MANNOSYL PHOSPHORYLINOSITOL CERAMIDE SYNTHASE CSH1-RELATED"/>
    <property type="match status" value="1"/>
</dbReference>
<proteinExistence type="inferred from homology"/>
<comment type="subcellular location">
    <subcellularLocation>
        <location evidence="1">Membrane</location>
    </subcellularLocation>
</comment>
<name>A0A6J3M550_9PEZI</name>
<keyword evidence="8" id="KW-1185">Reference proteome</keyword>
<dbReference type="PANTHER" id="PTHR32385">
    <property type="entry name" value="MANNOSYL PHOSPHORYLINOSITOL CERAMIDE SYNTHASE"/>
    <property type="match status" value="1"/>
</dbReference>
<reference evidence="9" key="1">
    <citation type="submission" date="2020-01" db="EMBL/GenBank/DDBJ databases">
        <authorList>
            <consortium name="DOE Joint Genome Institute"/>
            <person name="Haridas S."/>
            <person name="Albert R."/>
            <person name="Binder M."/>
            <person name="Bloem J."/>
            <person name="Labutti K."/>
            <person name="Salamov A."/>
            <person name="Andreopoulos B."/>
            <person name="Baker S.E."/>
            <person name="Barry K."/>
            <person name="Bills G."/>
            <person name="Bluhm B.H."/>
            <person name="Cannon C."/>
            <person name="Castanera R."/>
            <person name="Culley D.E."/>
            <person name="Daum C."/>
            <person name="Ezra D."/>
            <person name="Gonzalez J.B."/>
            <person name="Henrissat B."/>
            <person name="Kuo A."/>
            <person name="Liang C."/>
            <person name="Lipzen A."/>
            <person name="Lutzoni F."/>
            <person name="Magnuson J."/>
            <person name="Mondo S."/>
            <person name="Nolan M."/>
            <person name="Ohm R."/>
            <person name="Pangilinan J."/>
            <person name="Park H.-J."/>
            <person name="Ramirez L."/>
            <person name="Alfaro M."/>
            <person name="Sun H."/>
            <person name="Tritt A."/>
            <person name="Yoshinaga Y."/>
            <person name="Zwiers L.-H."/>
            <person name="Turgeon B.G."/>
            <person name="Goodwin S.B."/>
            <person name="Spatafora J.W."/>
            <person name="Crous P.W."/>
            <person name="Grigoriev I.V."/>
        </authorList>
    </citation>
    <scope>NUCLEOTIDE SEQUENCE</scope>
    <source>
        <strain evidence="9">CBS 342.82</strain>
    </source>
</reference>